<evidence type="ECO:0000313" key="2">
    <source>
        <dbReference type="Proteomes" id="UP000438429"/>
    </source>
</evidence>
<accession>A0A6A4S2W9</accession>
<name>A0A6A4S2W9_SCOMX</name>
<dbReference type="Proteomes" id="UP000438429">
    <property type="component" value="Unassembled WGS sequence"/>
</dbReference>
<evidence type="ECO:0000313" key="1">
    <source>
        <dbReference type="EMBL" id="KAF0027357.1"/>
    </source>
</evidence>
<dbReference type="AlphaFoldDB" id="A0A6A4S2W9"/>
<dbReference type="EMBL" id="VEVO01000018">
    <property type="protein sequence ID" value="KAF0027357.1"/>
    <property type="molecule type" value="Genomic_DNA"/>
</dbReference>
<protein>
    <submittedName>
        <fullName evidence="1">Uncharacterized protein</fullName>
    </submittedName>
</protein>
<organism evidence="1 2">
    <name type="scientific">Scophthalmus maximus</name>
    <name type="common">Turbot</name>
    <name type="synonym">Psetta maxima</name>
    <dbReference type="NCBI Taxonomy" id="52904"/>
    <lineage>
        <taxon>Eukaryota</taxon>
        <taxon>Metazoa</taxon>
        <taxon>Chordata</taxon>
        <taxon>Craniata</taxon>
        <taxon>Vertebrata</taxon>
        <taxon>Euteleostomi</taxon>
        <taxon>Actinopterygii</taxon>
        <taxon>Neopterygii</taxon>
        <taxon>Teleostei</taxon>
        <taxon>Neoteleostei</taxon>
        <taxon>Acanthomorphata</taxon>
        <taxon>Carangaria</taxon>
        <taxon>Pleuronectiformes</taxon>
        <taxon>Pleuronectoidei</taxon>
        <taxon>Scophthalmidae</taxon>
        <taxon>Scophthalmus</taxon>
    </lineage>
</organism>
<comment type="caution">
    <text evidence="1">The sequence shown here is derived from an EMBL/GenBank/DDBJ whole genome shotgun (WGS) entry which is preliminary data.</text>
</comment>
<gene>
    <name evidence="1" type="ORF">F2P81_020098</name>
</gene>
<sequence>MPGKFHLRGRCIGCEFGFDPVQVVAVSLTFNYQSPPLFCCLQILNTITDVLEEIAQVRHGKRSLTVKHRIVRKNPHNPFNLSYTFTLTPREMKGIT</sequence>
<reference evidence="1 2" key="1">
    <citation type="submission" date="2019-06" db="EMBL/GenBank/DDBJ databases">
        <title>Draft genomes of female and male turbot (Scophthalmus maximus).</title>
        <authorList>
            <person name="Xu H."/>
            <person name="Xu X.-W."/>
            <person name="Shao C."/>
            <person name="Chen S."/>
        </authorList>
    </citation>
    <scope>NUCLEOTIDE SEQUENCE [LARGE SCALE GENOMIC DNA]</scope>
    <source>
        <strain evidence="1">Ysfricsl-2016a</strain>
        <tissue evidence="1">Blood</tissue>
    </source>
</reference>
<proteinExistence type="predicted"/>